<evidence type="ECO:0000259" key="7">
    <source>
        <dbReference type="Pfam" id="PF04116"/>
    </source>
</evidence>
<evidence type="ECO:0000313" key="9">
    <source>
        <dbReference type="Proteomes" id="UP000037460"/>
    </source>
</evidence>
<organism evidence="8 9">
    <name type="scientific">Chrysochromulina tobinii</name>
    <dbReference type="NCBI Taxonomy" id="1460289"/>
    <lineage>
        <taxon>Eukaryota</taxon>
        <taxon>Haptista</taxon>
        <taxon>Haptophyta</taxon>
        <taxon>Prymnesiophyceae</taxon>
        <taxon>Prymnesiales</taxon>
        <taxon>Chrysochromulinaceae</taxon>
        <taxon>Chrysochromulina</taxon>
    </lineage>
</organism>
<evidence type="ECO:0000256" key="5">
    <source>
        <dbReference type="SAM" id="Phobius"/>
    </source>
</evidence>
<evidence type="ECO:0000313" key="8">
    <source>
        <dbReference type="EMBL" id="KOO25842.1"/>
    </source>
</evidence>
<proteinExistence type="predicted"/>
<feature type="transmembrane region" description="Helical" evidence="5">
    <location>
        <begin position="209"/>
        <end position="236"/>
    </location>
</feature>
<feature type="transmembrane region" description="Helical" evidence="5">
    <location>
        <begin position="30"/>
        <end position="50"/>
    </location>
</feature>
<keyword evidence="6" id="KW-0732">Signal</keyword>
<evidence type="ECO:0000256" key="2">
    <source>
        <dbReference type="ARBA" id="ARBA00022692"/>
    </source>
</evidence>
<evidence type="ECO:0000256" key="6">
    <source>
        <dbReference type="SAM" id="SignalP"/>
    </source>
</evidence>
<dbReference type="OrthoDB" id="408954at2759"/>
<dbReference type="InterPro" id="IPR006694">
    <property type="entry name" value="Fatty_acid_hydroxylase"/>
</dbReference>
<feature type="domain" description="Fatty acid hydroxylase" evidence="7">
    <location>
        <begin position="161"/>
        <end position="287"/>
    </location>
</feature>
<sequence>MGVEGFCWICQLLSLGATPASSTAAPLATFLIATTITSWGSFLFFCAFALPLEWRYELQPEGRCQGKRGREDVRVDSLLSLAKKVAAPDSLLSFAKHARVLFLSRYDVQLAAINLTLSAAATVAIGIHHASRDAARRSTLIYLESPQTWSEMAYVLASTIGFFFWIDCWAYVSHRLLHLPLLYRTVHKTHHMWKQPTAFVALGLHPVEFLIFFGGVYAAFWLAPLHISAIAVNLLYVHYHNAVDHSGLYLESHLPWQPTSLYHDDHHRLFHVNYGQSLTIWDRLGGTFYQPNKAYAEHIFSH</sequence>
<feature type="signal peptide" evidence="6">
    <location>
        <begin position="1"/>
        <end position="24"/>
    </location>
</feature>
<dbReference type="Proteomes" id="UP000037460">
    <property type="component" value="Unassembled WGS sequence"/>
</dbReference>
<protein>
    <submittedName>
        <fullName evidence="8">Sterol desaturase</fullName>
    </submittedName>
</protein>
<dbReference type="GO" id="GO:0016491">
    <property type="term" value="F:oxidoreductase activity"/>
    <property type="evidence" value="ECO:0007669"/>
    <property type="project" value="InterPro"/>
</dbReference>
<feature type="chain" id="PRO_5005601767" evidence="6">
    <location>
        <begin position="25"/>
        <end position="302"/>
    </location>
</feature>
<name>A0A0M0JHL9_9EUKA</name>
<evidence type="ECO:0000256" key="3">
    <source>
        <dbReference type="ARBA" id="ARBA00022989"/>
    </source>
</evidence>
<dbReference type="GO" id="GO:0005506">
    <property type="term" value="F:iron ion binding"/>
    <property type="evidence" value="ECO:0007669"/>
    <property type="project" value="InterPro"/>
</dbReference>
<comment type="subcellular location">
    <subcellularLocation>
        <location evidence="1">Membrane</location>
    </subcellularLocation>
</comment>
<keyword evidence="4 5" id="KW-0472">Membrane</keyword>
<dbReference type="InterPro" id="IPR050307">
    <property type="entry name" value="Sterol_Desaturase_Related"/>
</dbReference>
<keyword evidence="3 5" id="KW-1133">Transmembrane helix</keyword>
<dbReference type="PANTHER" id="PTHR11863">
    <property type="entry name" value="STEROL DESATURASE"/>
    <property type="match status" value="1"/>
</dbReference>
<comment type="caution">
    <text evidence="8">The sequence shown here is derived from an EMBL/GenBank/DDBJ whole genome shotgun (WGS) entry which is preliminary data.</text>
</comment>
<dbReference type="EMBL" id="JWZX01002922">
    <property type="protein sequence ID" value="KOO25842.1"/>
    <property type="molecule type" value="Genomic_DNA"/>
</dbReference>
<feature type="transmembrane region" description="Helical" evidence="5">
    <location>
        <begin position="152"/>
        <end position="172"/>
    </location>
</feature>
<reference evidence="9" key="1">
    <citation type="journal article" date="2015" name="PLoS Genet.">
        <title>Genome Sequence and Transcriptome Analyses of Chrysochromulina tobin: Metabolic Tools for Enhanced Algal Fitness in the Prominent Order Prymnesiales (Haptophyceae).</title>
        <authorList>
            <person name="Hovde B.T."/>
            <person name="Deodato C.R."/>
            <person name="Hunsperger H.M."/>
            <person name="Ryken S.A."/>
            <person name="Yost W."/>
            <person name="Jha R.K."/>
            <person name="Patterson J."/>
            <person name="Monnat R.J. Jr."/>
            <person name="Barlow S.B."/>
            <person name="Starkenburg S.R."/>
            <person name="Cattolico R.A."/>
        </authorList>
    </citation>
    <scope>NUCLEOTIDE SEQUENCE</scope>
    <source>
        <strain evidence="9">CCMP291</strain>
    </source>
</reference>
<dbReference type="Pfam" id="PF04116">
    <property type="entry name" value="FA_hydroxylase"/>
    <property type="match status" value="1"/>
</dbReference>
<keyword evidence="9" id="KW-1185">Reference proteome</keyword>
<evidence type="ECO:0000256" key="1">
    <source>
        <dbReference type="ARBA" id="ARBA00004370"/>
    </source>
</evidence>
<accession>A0A0M0JHL9</accession>
<evidence type="ECO:0000256" key="4">
    <source>
        <dbReference type="ARBA" id="ARBA00023136"/>
    </source>
</evidence>
<keyword evidence="2 5" id="KW-0812">Transmembrane</keyword>
<dbReference type="GO" id="GO:0016020">
    <property type="term" value="C:membrane"/>
    <property type="evidence" value="ECO:0007669"/>
    <property type="project" value="UniProtKB-SubCell"/>
</dbReference>
<gene>
    <name evidence="8" type="ORF">Ctob_008554</name>
</gene>
<dbReference type="GO" id="GO:0008610">
    <property type="term" value="P:lipid biosynthetic process"/>
    <property type="evidence" value="ECO:0007669"/>
    <property type="project" value="InterPro"/>
</dbReference>
<dbReference type="AlphaFoldDB" id="A0A0M0JHL9"/>